<dbReference type="VEuPathDB" id="PlasmoDB:PRG01_1236800"/>
<accession>A0A2P9DJW3</accession>
<dbReference type="OrthoDB" id="378080at2759"/>
<evidence type="ECO:0000256" key="1">
    <source>
        <dbReference type="SAM" id="MobiDB-lite"/>
    </source>
</evidence>
<evidence type="ECO:0000313" key="3">
    <source>
        <dbReference type="EMBL" id="SOV80770.1"/>
    </source>
</evidence>
<evidence type="ECO:0000256" key="2">
    <source>
        <dbReference type="SAM" id="Phobius"/>
    </source>
</evidence>
<feature type="transmembrane region" description="Helical" evidence="2">
    <location>
        <begin position="46"/>
        <end position="68"/>
    </location>
</feature>
<proteinExistence type="predicted"/>
<dbReference type="Proteomes" id="UP000240500">
    <property type="component" value="Chromosome 12"/>
</dbReference>
<organism evidence="3 4">
    <name type="scientific">Plasmodium reichenowi</name>
    <dbReference type="NCBI Taxonomy" id="5854"/>
    <lineage>
        <taxon>Eukaryota</taxon>
        <taxon>Sar</taxon>
        <taxon>Alveolata</taxon>
        <taxon>Apicomplexa</taxon>
        <taxon>Aconoidasida</taxon>
        <taxon>Haemosporida</taxon>
        <taxon>Plasmodiidae</taxon>
        <taxon>Plasmodium</taxon>
        <taxon>Plasmodium (Laverania)</taxon>
    </lineage>
</organism>
<keyword evidence="2" id="KW-0472">Membrane</keyword>
<reference evidence="3 4" key="1">
    <citation type="submission" date="2016-09" db="EMBL/GenBank/DDBJ databases">
        <authorList>
            <consortium name="Pathogen Informatics"/>
        </authorList>
    </citation>
    <scope>NUCLEOTIDE SEQUENCE [LARGE SCALE GENOMIC DNA]</scope>
</reference>
<protein>
    <submittedName>
        <fullName evidence="3">Uncharacterized protein</fullName>
    </submittedName>
</protein>
<keyword evidence="2" id="KW-1133">Transmembrane helix</keyword>
<feature type="transmembrane region" description="Helical" evidence="2">
    <location>
        <begin position="74"/>
        <end position="96"/>
    </location>
</feature>
<gene>
    <name evidence="3" type="ORF">PRG01_1236800</name>
</gene>
<dbReference type="EMBL" id="LT969575">
    <property type="protein sequence ID" value="SOV80770.1"/>
    <property type="molecule type" value="Genomic_DNA"/>
</dbReference>
<dbReference type="VEuPathDB" id="PlasmoDB:PRCDC_1232700"/>
<feature type="transmembrane region" description="Helical" evidence="2">
    <location>
        <begin position="383"/>
        <end position="416"/>
    </location>
</feature>
<feature type="transmembrane region" description="Helical" evidence="2">
    <location>
        <begin position="353"/>
        <end position="377"/>
    </location>
</feature>
<feature type="transmembrane region" description="Helical" evidence="2">
    <location>
        <begin position="607"/>
        <end position="629"/>
    </location>
</feature>
<dbReference type="AlphaFoldDB" id="A0A2P9DJW3"/>
<feature type="region of interest" description="Disordered" evidence="1">
    <location>
        <begin position="212"/>
        <end position="231"/>
    </location>
</feature>
<feature type="compositionally biased region" description="Low complexity" evidence="1">
    <location>
        <begin position="212"/>
        <end position="222"/>
    </location>
</feature>
<evidence type="ECO:0000313" key="4">
    <source>
        <dbReference type="Proteomes" id="UP000240500"/>
    </source>
</evidence>
<keyword evidence="2" id="KW-0812">Transmembrane</keyword>
<name>A0A2P9DJW3_PLARE</name>
<feature type="transmembrane region" description="Helical" evidence="2">
    <location>
        <begin position="570"/>
        <end position="601"/>
    </location>
</feature>
<sequence>MNEKKSLISQILTESEILELGLNSSMMKYCSCPFILNKKYFVKICISYLITTFLFFCVYITLIILLLYSEKTELNKSILLIIYVYIFILFYIDLLISNNIKYDLIKKYNIKEVRKRIYDKYISQSKKQVNNRTNDFNNKNNNVLEEIQHNIEANKNVNRDNNIDINNNVGINNNLYRDNTVGVNNNLDRDNNVGINNNLDINNNVGVNNNLDRDNNVGINNNLDRDNNSDRHNNSYNHNNVDAHEENLKLLCDKKKRKKENTQRQYIVNKKEKTSKTKNGKIFSNEKYYITEEKYMNQYHHITNNESRLNFDENFYYNLYDLKDVNNVINIELLKYIQYENNNYSIKNKKFDIFLIVAGLINQINIFFDLVFLFYLYDYSVNLFFISLFIYLYYFVHMCIIIKFSSNIILLLFRIYRKSMHRSFRKKIKYCKYFASYIYYKMKRAFVCILRNMIKLRTNEKNINETKSKIFFSKYTSYNSWSVFYNDNSCLTCEINSLPLIDETDSQYEEILRKKIYNHKTTRKKHKDNPDYEKALLPTHVQVIANMSSFLSYFHILNILKMKFLSAHNIYAHITFTIVFFVWKLLYTDIVLCLLKVFFLFYTDDVLSITLFLLISVVNIVNSYLINLLDHNLLSDINME</sequence>